<organism evidence="13 14">
    <name type="scientific">Octopus vulgaris</name>
    <name type="common">Common octopus</name>
    <dbReference type="NCBI Taxonomy" id="6645"/>
    <lineage>
        <taxon>Eukaryota</taxon>
        <taxon>Metazoa</taxon>
        <taxon>Spiralia</taxon>
        <taxon>Lophotrochozoa</taxon>
        <taxon>Mollusca</taxon>
        <taxon>Cephalopoda</taxon>
        <taxon>Coleoidea</taxon>
        <taxon>Octopodiformes</taxon>
        <taxon>Octopoda</taxon>
        <taxon>Incirrata</taxon>
        <taxon>Octopodidae</taxon>
        <taxon>Octopus</taxon>
    </lineage>
</organism>
<dbReference type="GO" id="GO:0005886">
    <property type="term" value="C:plasma membrane"/>
    <property type="evidence" value="ECO:0007669"/>
    <property type="project" value="UniProtKB-SubCell"/>
</dbReference>
<keyword evidence="5" id="KW-0732">Signal</keyword>
<dbReference type="EMBL" id="OX597832">
    <property type="protein sequence ID" value="CAI9736696.1"/>
    <property type="molecule type" value="Genomic_DNA"/>
</dbReference>
<dbReference type="AlphaFoldDB" id="A0AA36BLM5"/>
<evidence type="ECO:0000256" key="6">
    <source>
        <dbReference type="ARBA" id="ARBA00022974"/>
    </source>
</evidence>
<dbReference type="Pfam" id="PF01153">
    <property type="entry name" value="Glypican"/>
    <property type="match status" value="1"/>
</dbReference>
<evidence type="ECO:0000256" key="10">
    <source>
        <dbReference type="ARBA" id="ARBA00023288"/>
    </source>
</evidence>
<reference evidence="13" key="1">
    <citation type="submission" date="2023-08" db="EMBL/GenBank/DDBJ databases">
        <authorList>
            <person name="Alioto T."/>
            <person name="Alioto T."/>
            <person name="Gomez Garrido J."/>
        </authorList>
    </citation>
    <scope>NUCLEOTIDE SEQUENCE</scope>
</reference>
<dbReference type="GO" id="GO:0009966">
    <property type="term" value="P:regulation of signal transduction"/>
    <property type="evidence" value="ECO:0007669"/>
    <property type="project" value="InterPro"/>
</dbReference>
<evidence type="ECO:0000256" key="7">
    <source>
        <dbReference type="ARBA" id="ARBA00023136"/>
    </source>
</evidence>
<dbReference type="InterPro" id="IPR001863">
    <property type="entry name" value="Glypican"/>
</dbReference>
<evidence type="ECO:0000256" key="4">
    <source>
        <dbReference type="ARBA" id="ARBA00022622"/>
    </source>
</evidence>
<evidence type="ECO:0000313" key="13">
    <source>
        <dbReference type="EMBL" id="CAI9736696.1"/>
    </source>
</evidence>
<feature type="region of interest" description="Disordered" evidence="12">
    <location>
        <begin position="523"/>
        <end position="578"/>
    </location>
</feature>
<dbReference type="GO" id="GO:0098552">
    <property type="term" value="C:side of membrane"/>
    <property type="evidence" value="ECO:0007669"/>
    <property type="project" value="UniProtKB-KW"/>
</dbReference>
<proteinExistence type="inferred from homology"/>
<evidence type="ECO:0000256" key="8">
    <source>
        <dbReference type="ARBA" id="ARBA00023180"/>
    </source>
</evidence>
<evidence type="ECO:0000256" key="2">
    <source>
        <dbReference type="ARBA" id="ARBA00010260"/>
    </source>
</evidence>
<evidence type="ECO:0000256" key="12">
    <source>
        <dbReference type="SAM" id="MobiDB-lite"/>
    </source>
</evidence>
<dbReference type="PANTHER" id="PTHR10822">
    <property type="entry name" value="GLYPICAN"/>
    <property type="match status" value="1"/>
</dbReference>
<comment type="subcellular location">
    <subcellularLocation>
        <location evidence="1">Cell membrane</location>
        <topology evidence="1">Lipid-anchor</topology>
        <topology evidence="1">GPI-anchor</topology>
    </subcellularLocation>
</comment>
<accession>A0AA36BLM5</accession>
<evidence type="ECO:0000256" key="5">
    <source>
        <dbReference type="ARBA" id="ARBA00022729"/>
    </source>
</evidence>
<keyword evidence="14" id="KW-1185">Reference proteome</keyword>
<evidence type="ECO:0000313" key="14">
    <source>
        <dbReference type="Proteomes" id="UP001162480"/>
    </source>
</evidence>
<name>A0AA36BLM5_OCTVU</name>
<keyword evidence="9" id="KW-0357">Heparan sulfate</keyword>
<evidence type="ECO:0000256" key="3">
    <source>
        <dbReference type="ARBA" id="ARBA00022475"/>
    </source>
</evidence>
<keyword evidence="7" id="KW-0472">Membrane</keyword>
<dbReference type="GO" id="GO:0009986">
    <property type="term" value="C:cell surface"/>
    <property type="evidence" value="ECO:0007669"/>
    <property type="project" value="TreeGrafter"/>
</dbReference>
<dbReference type="GO" id="GO:0005576">
    <property type="term" value="C:extracellular region"/>
    <property type="evidence" value="ECO:0007669"/>
    <property type="project" value="TreeGrafter"/>
</dbReference>
<keyword evidence="6" id="KW-0654">Proteoglycan</keyword>
<keyword evidence="3" id="KW-1003">Cell membrane</keyword>
<keyword evidence="8" id="KW-0325">Glycoprotein</keyword>
<dbReference type="PANTHER" id="PTHR10822:SF30">
    <property type="entry name" value="DALLY-LIKE, ISOFORM A"/>
    <property type="match status" value="1"/>
</dbReference>
<protein>
    <submittedName>
        <fullName evidence="13">Glypican-6-like</fullName>
    </submittedName>
</protein>
<evidence type="ECO:0000256" key="1">
    <source>
        <dbReference type="ARBA" id="ARBA00004609"/>
    </source>
</evidence>
<keyword evidence="10" id="KW-0449">Lipoprotein</keyword>
<dbReference type="GO" id="GO:1905475">
    <property type="term" value="P:regulation of protein localization to membrane"/>
    <property type="evidence" value="ECO:0007669"/>
    <property type="project" value="TreeGrafter"/>
</dbReference>
<sequence length="597" mass="67790">MAARSPCPVLPDRLKPLCWIIIAVLISHGYCRTPSKSQTSSCRQSFHEITFNRSHVPDSPILGDAGQLCSSGGLTCCTKGMESQLVELSAKEYQTLQHKAIEPLRSLFTSRTNKFDEFFKALLNNSYNDLHTMFVKTYGLLYQQNAVIFSRLFATLHRYYRGYDVDLKEALMSFFVSLLKKMYQLINSQQQLSERYLECVGSQMKSLQPFLDIPKKLSQHVKRSFIVARTFVQGLSIGRDVIINVSKIEPTKRCARSLAQMMYCQRCNQVPHKKPCTNYCMKTIEACQPYHKQFNDVWNAYIHALEKITQQLNGPFNIESVIDPINVKISDAIMSFQNKAAAVTEQASAKCGHPSSRVPRHADNMVHEKFVYEWPSKKNLKRPITAAGTSLDRLVRDITDKVKIAYDFWINVPYFVCKESLSSRGAPVSKYQVTLGNLSSVTAMTPNEENCWSANGKDSDWSVMLKDETDLSEDSDPELKQMKTVISYQMTQLRSITMKLEDAYNGEDVESLINDIYGSGDSSGYDDLSGSGSGDHEDDSITYKENNEHQSNTDGYYFASTTPRTKSFRPAPDDRSSARAPHWCLVNKMRKDLQLHF</sequence>
<feature type="compositionally biased region" description="Basic and acidic residues" evidence="12">
    <location>
        <begin position="539"/>
        <end position="548"/>
    </location>
</feature>
<evidence type="ECO:0000256" key="9">
    <source>
        <dbReference type="ARBA" id="ARBA00023207"/>
    </source>
</evidence>
<evidence type="ECO:0000256" key="11">
    <source>
        <dbReference type="RuleBase" id="RU003518"/>
    </source>
</evidence>
<dbReference type="Proteomes" id="UP001162480">
    <property type="component" value="Chromosome 19"/>
</dbReference>
<comment type="similarity">
    <text evidence="2 11">Belongs to the glypican family.</text>
</comment>
<gene>
    <name evidence="13" type="ORF">OCTVUL_1B004323</name>
</gene>
<keyword evidence="4" id="KW-0336">GPI-anchor</keyword>
<feature type="compositionally biased region" description="Polar residues" evidence="12">
    <location>
        <begin position="549"/>
        <end position="565"/>
    </location>
</feature>
<dbReference type="GO" id="GO:0016477">
    <property type="term" value="P:cell migration"/>
    <property type="evidence" value="ECO:0007669"/>
    <property type="project" value="TreeGrafter"/>
</dbReference>
<dbReference type="GO" id="GO:0045202">
    <property type="term" value="C:synapse"/>
    <property type="evidence" value="ECO:0007669"/>
    <property type="project" value="TreeGrafter"/>
</dbReference>